<dbReference type="AlphaFoldDB" id="A0A4Z2GXL6"/>
<evidence type="ECO:0000313" key="2">
    <source>
        <dbReference type="Proteomes" id="UP000314294"/>
    </source>
</evidence>
<name>A0A4Z2GXL6_9TELE</name>
<proteinExistence type="predicted"/>
<dbReference type="OrthoDB" id="10661667at2759"/>
<reference evidence="1 2" key="1">
    <citation type="submission" date="2019-03" db="EMBL/GenBank/DDBJ databases">
        <title>First draft genome of Liparis tanakae, snailfish: a comprehensive survey of snailfish specific genes.</title>
        <authorList>
            <person name="Kim W."/>
            <person name="Song I."/>
            <person name="Jeong J.-H."/>
            <person name="Kim D."/>
            <person name="Kim S."/>
            <person name="Ryu S."/>
            <person name="Song J.Y."/>
            <person name="Lee S.K."/>
        </authorList>
    </citation>
    <scope>NUCLEOTIDE SEQUENCE [LARGE SCALE GENOMIC DNA]</scope>
    <source>
        <tissue evidence="1">Muscle</tissue>
    </source>
</reference>
<keyword evidence="2" id="KW-1185">Reference proteome</keyword>
<protein>
    <submittedName>
        <fullName evidence="1">Uncharacterized protein</fullName>
    </submittedName>
</protein>
<comment type="caution">
    <text evidence="1">The sequence shown here is derived from an EMBL/GenBank/DDBJ whole genome shotgun (WGS) entry which is preliminary data.</text>
</comment>
<gene>
    <name evidence="1" type="ORF">EYF80_031408</name>
</gene>
<sequence length="300" mass="32557">MVVIVLHVHHTVKKAGEVQVLNLKQESHLVSHVIQGAALLLLVADHVELLLLVSGHNTKGQLGIFSSVSVLCHELQDLRRSNIIIRPHDRVLGHVSVTTGGTGEDGRVVIDVPHIDDDIGEARQTFATLVRGQDDKTPHGALLAVQCPLSVDLACDLINYEFTLGTLAVERVTQSLLVSILIRSRGWAMKIVPTSGSTSNTPPVFPDVIWPPTFVPVVGTDGEDGEAYVGVFVHIHFIRRLVRLSMFAGPCRLPAIHGLNLQQVGALGLAVKHSLRVDESQLWVDAEVLVVSATILQHNM</sequence>
<dbReference type="EMBL" id="SRLO01000380">
    <property type="protein sequence ID" value="TNN58397.1"/>
    <property type="molecule type" value="Genomic_DNA"/>
</dbReference>
<evidence type="ECO:0000313" key="1">
    <source>
        <dbReference type="EMBL" id="TNN58397.1"/>
    </source>
</evidence>
<dbReference type="Proteomes" id="UP000314294">
    <property type="component" value="Unassembled WGS sequence"/>
</dbReference>
<organism evidence="1 2">
    <name type="scientific">Liparis tanakae</name>
    <name type="common">Tanaka's snailfish</name>
    <dbReference type="NCBI Taxonomy" id="230148"/>
    <lineage>
        <taxon>Eukaryota</taxon>
        <taxon>Metazoa</taxon>
        <taxon>Chordata</taxon>
        <taxon>Craniata</taxon>
        <taxon>Vertebrata</taxon>
        <taxon>Euteleostomi</taxon>
        <taxon>Actinopterygii</taxon>
        <taxon>Neopterygii</taxon>
        <taxon>Teleostei</taxon>
        <taxon>Neoteleostei</taxon>
        <taxon>Acanthomorphata</taxon>
        <taxon>Eupercaria</taxon>
        <taxon>Perciformes</taxon>
        <taxon>Cottioidei</taxon>
        <taxon>Cottales</taxon>
        <taxon>Liparidae</taxon>
        <taxon>Liparis</taxon>
    </lineage>
</organism>
<accession>A0A4Z2GXL6</accession>